<dbReference type="eggNOG" id="COG2207">
    <property type="taxonomic scope" value="Bacteria"/>
</dbReference>
<dbReference type="InterPro" id="IPR009057">
    <property type="entry name" value="Homeodomain-like_sf"/>
</dbReference>
<feature type="domain" description="HTH araC/xylS-type" evidence="4">
    <location>
        <begin position="12"/>
        <end position="110"/>
    </location>
</feature>
<dbReference type="RefSeq" id="WP_025800929.1">
    <property type="nucleotide sequence ID" value="NZ_CP009706.1"/>
</dbReference>
<evidence type="ECO:0000259" key="4">
    <source>
        <dbReference type="PROSITE" id="PS01124"/>
    </source>
</evidence>
<keyword evidence="2" id="KW-0238">DNA-binding</keyword>
<dbReference type="Gene3D" id="1.10.10.60">
    <property type="entry name" value="Homeodomain-like"/>
    <property type="match status" value="2"/>
</dbReference>
<dbReference type="SMART" id="SM00342">
    <property type="entry name" value="HTH_ARAC"/>
    <property type="match status" value="1"/>
</dbReference>
<keyword evidence="3" id="KW-0804">Transcription</keyword>
<dbReference type="KEGG" id="hav:AT03_08085"/>
<dbReference type="PROSITE" id="PS00041">
    <property type="entry name" value="HTH_ARAC_FAMILY_1"/>
    <property type="match status" value="1"/>
</dbReference>
<dbReference type="PATRIC" id="fig|1453496.5.peg.1612"/>
<sequence length="122" mass="14139">MTTQQYDHLIVTDLVNWIESHIDDKLLIDDVSRQSGYSKWHIQRKFKAVTGKTIASYIRNRKLTRAALALRKTDRRVLDIALSCGFDNQQTFTRMFRKRFGIAPGLYRASADASAQNFIYPI</sequence>
<evidence type="ECO:0000256" key="3">
    <source>
        <dbReference type="ARBA" id="ARBA00023163"/>
    </source>
</evidence>
<dbReference type="SUPFAM" id="SSF46689">
    <property type="entry name" value="Homeodomain-like"/>
    <property type="match status" value="2"/>
</dbReference>
<keyword evidence="1" id="KW-0805">Transcription regulation</keyword>
<dbReference type="PANTHER" id="PTHR47504:SF5">
    <property type="entry name" value="RIGHT ORIGIN-BINDING PROTEIN"/>
    <property type="match status" value="1"/>
</dbReference>
<dbReference type="PANTHER" id="PTHR47504">
    <property type="entry name" value="RIGHT ORIGIN-BINDING PROTEIN"/>
    <property type="match status" value="1"/>
</dbReference>
<dbReference type="Proteomes" id="UP000029986">
    <property type="component" value="Chromosome"/>
</dbReference>
<dbReference type="InterPro" id="IPR018060">
    <property type="entry name" value="HTH_AraC"/>
</dbReference>
<dbReference type="GO" id="GO:0043565">
    <property type="term" value="F:sequence-specific DNA binding"/>
    <property type="evidence" value="ECO:0007669"/>
    <property type="project" value="InterPro"/>
</dbReference>
<evidence type="ECO:0000256" key="2">
    <source>
        <dbReference type="ARBA" id="ARBA00023125"/>
    </source>
</evidence>
<dbReference type="InterPro" id="IPR018062">
    <property type="entry name" value="HTH_AraC-typ_CS"/>
</dbReference>
<dbReference type="InterPro" id="IPR050959">
    <property type="entry name" value="MarA-like"/>
</dbReference>
<dbReference type="GO" id="GO:0003700">
    <property type="term" value="F:DNA-binding transcription factor activity"/>
    <property type="evidence" value="ECO:0007669"/>
    <property type="project" value="InterPro"/>
</dbReference>
<reference evidence="5 6" key="1">
    <citation type="journal article" date="2014" name="Gut Pathog.">
        <title>Gene clusters of Hafnia alvei strain FB1 important in survival and pathogenesis: a draft genome perspective.</title>
        <authorList>
            <person name="Tan J.Y."/>
            <person name="Yin W.F."/>
            <person name="Chan K.G."/>
        </authorList>
    </citation>
    <scope>NUCLEOTIDE SEQUENCE [LARGE SCALE GENOMIC DNA]</scope>
    <source>
        <strain evidence="5 6">FB1</strain>
    </source>
</reference>
<dbReference type="PRINTS" id="PR00032">
    <property type="entry name" value="HTHARAC"/>
</dbReference>
<protein>
    <submittedName>
        <fullName evidence="5">AraC family transcriptional regulator</fullName>
    </submittedName>
</protein>
<evidence type="ECO:0000256" key="1">
    <source>
        <dbReference type="ARBA" id="ARBA00023015"/>
    </source>
</evidence>
<accession>A0A097R0W2</accession>
<dbReference type="PROSITE" id="PS01124">
    <property type="entry name" value="HTH_ARAC_FAMILY_2"/>
    <property type="match status" value="1"/>
</dbReference>
<keyword evidence="6" id="KW-1185">Reference proteome</keyword>
<proteinExistence type="predicted"/>
<name>A0A097R0W2_HAFAL</name>
<evidence type="ECO:0000313" key="5">
    <source>
        <dbReference type="EMBL" id="AIU72350.1"/>
    </source>
</evidence>
<organism evidence="5 6">
    <name type="scientific">Hafnia alvei FB1</name>
    <dbReference type="NCBI Taxonomy" id="1453496"/>
    <lineage>
        <taxon>Bacteria</taxon>
        <taxon>Pseudomonadati</taxon>
        <taxon>Pseudomonadota</taxon>
        <taxon>Gammaproteobacteria</taxon>
        <taxon>Enterobacterales</taxon>
        <taxon>Hafniaceae</taxon>
        <taxon>Hafnia</taxon>
    </lineage>
</organism>
<dbReference type="HOGENOM" id="CLU_000445_81_14_6"/>
<dbReference type="InterPro" id="IPR020449">
    <property type="entry name" value="Tscrpt_reg_AraC-type_HTH"/>
</dbReference>
<dbReference type="AlphaFoldDB" id="A0A097R0W2"/>
<evidence type="ECO:0000313" key="6">
    <source>
        <dbReference type="Proteomes" id="UP000029986"/>
    </source>
</evidence>
<gene>
    <name evidence="5" type="ORF">AT03_08085</name>
</gene>
<dbReference type="Pfam" id="PF12833">
    <property type="entry name" value="HTH_18"/>
    <property type="match status" value="1"/>
</dbReference>
<dbReference type="EMBL" id="CP009706">
    <property type="protein sequence ID" value="AIU72350.1"/>
    <property type="molecule type" value="Genomic_DNA"/>
</dbReference>
<dbReference type="GeneID" id="56891296"/>